<reference evidence="1 2" key="1">
    <citation type="submission" date="2016-04" db="EMBL/GenBank/DDBJ databases">
        <title>Genome analyses suggest a sexual origin of heterokaryosis in a supposedly ancient asexual fungus.</title>
        <authorList>
            <person name="Ropars J."/>
            <person name="Sedzielewska K."/>
            <person name="Noel J."/>
            <person name="Charron P."/>
            <person name="Farinelli L."/>
            <person name="Marton T."/>
            <person name="Kruger M."/>
            <person name="Pelin A."/>
            <person name="Brachmann A."/>
            <person name="Corradi N."/>
        </authorList>
    </citation>
    <scope>NUCLEOTIDE SEQUENCE [LARGE SCALE GENOMIC DNA]</scope>
    <source>
        <strain evidence="1 2">C2</strain>
    </source>
</reference>
<evidence type="ECO:0008006" key="3">
    <source>
        <dbReference type="Google" id="ProtNLM"/>
    </source>
</evidence>
<sequence length="106" mass="12765">FGESENVILNEFISEKKLKWVPYNKFNNVEYLDKGGFGTLYKAIWKDRMNKVVVLKCLNNMNENSNDFLNKWKYQSLSKRFIKLYGFTKDPDTSDYMITRQIFYFT</sequence>
<organism evidence="1 2">
    <name type="scientific">Rhizophagus irregularis</name>
    <dbReference type="NCBI Taxonomy" id="588596"/>
    <lineage>
        <taxon>Eukaryota</taxon>
        <taxon>Fungi</taxon>
        <taxon>Fungi incertae sedis</taxon>
        <taxon>Mucoromycota</taxon>
        <taxon>Glomeromycotina</taxon>
        <taxon>Glomeromycetes</taxon>
        <taxon>Glomerales</taxon>
        <taxon>Glomeraceae</taxon>
        <taxon>Rhizophagus</taxon>
    </lineage>
</organism>
<reference evidence="1 2" key="2">
    <citation type="submission" date="2017-10" db="EMBL/GenBank/DDBJ databases">
        <title>Extensive intraspecific genome diversity in a model arbuscular mycorrhizal fungus.</title>
        <authorList>
            <person name="Chen E.C.H."/>
            <person name="Morin E."/>
            <person name="Baudet D."/>
            <person name="Noel J."/>
            <person name="Ndikumana S."/>
            <person name="Charron P."/>
            <person name="St-Onge C."/>
            <person name="Giorgi J."/>
            <person name="Grigoriev I.V."/>
            <person name="Roux C."/>
            <person name="Martin F.M."/>
            <person name="Corradi N."/>
        </authorList>
    </citation>
    <scope>NUCLEOTIDE SEQUENCE [LARGE SCALE GENOMIC DNA]</scope>
    <source>
        <strain evidence="1 2">C2</strain>
    </source>
</reference>
<feature type="non-terminal residue" evidence="1">
    <location>
        <position position="1"/>
    </location>
</feature>
<name>A0A2N1M173_9GLOM</name>
<proteinExistence type="predicted"/>
<gene>
    <name evidence="1" type="ORF">RhiirC2_802527</name>
</gene>
<comment type="caution">
    <text evidence="1">The sequence shown here is derived from an EMBL/GenBank/DDBJ whole genome shotgun (WGS) entry which is preliminary data.</text>
</comment>
<dbReference type="Gene3D" id="1.10.510.10">
    <property type="entry name" value="Transferase(Phosphotransferase) domain 1"/>
    <property type="match status" value="1"/>
</dbReference>
<accession>A0A2N1M173</accession>
<evidence type="ECO:0000313" key="2">
    <source>
        <dbReference type="Proteomes" id="UP000233469"/>
    </source>
</evidence>
<protein>
    <recommendedName>
        <fullName evidence="3">Protein kinase domain-containing protein</fullName>
    </recommendedName>
</protein>
<dbReference type="SUPFAM" id="SSF56112">
    <property type="entry name" value="Protein kinase-like (PK-like)"/>
    <property type="match status" value="1"/>
</dbReference>
<dbReference type="AlphaFoldDB" id="A0A2N1M173"/>
<evidence type="ECO:0000313" key="1">
    <source>
        <dbReference type="EMBL" id="PKK55388.1"/>
    </source>
</evidence>
<dbReference type="EMBL" id="LLXL01007729">
    <property type="protein sequence ID" value="PKK55388.1"/>
    <property type="molecule type" value="Genomic_DNA"/>
</dbReference>
<dbReference type="Proteomes" id="UP000233469">
    <property type="component" value="Unassembled WGS sequence"/>
</dbReference>
<dbReference type="InterPro" id="IPR011009">
    <property type="entry name" value="Kinase-like_dom_sf"/>
</dbReference>